<dbReference type="Proteomes" id="UP000233387">
    <property type="component" value="Unassembled WGS sequence"/>
</dbReference>
<proteinExistence type="inferred from homology"/>
<dbReference type="RefSeq" id="WP_101357920.1">
    <property type="nucleotide sequence ID" value="NZ_NKXO01000008.1"/>
</dbReference>
<protein>
    <submittedName>
        <fullName evidence="5">Periplasmic binding protein</fullName>
    </submittedName>
</protein>
<evidence type="ECO:0000256" key="1">
    <source>
        <dbReference type="ARBA" id="ARBA00010062"/>
    </source>
</evidence>
<dbReference type="InterPro" id="IPR028081">
    <property type="entry name" value="Leu-bd"/>
</dbReference>
<feature type="signal peptide" evidence="3">
    <location>
        <begin position="1"/>
        <end position="19"/>
    </location>
</feature>
<dbReference type="SUPFAM" id="SSF53822">
    <property type="entry name" value="Periplasmic binding protein-like I"/>
    <property type="match status" value="1"/>
</dbReference>
<feature type="chain" id="PRO_5014943547" evidence="3">
    <location>
        <begin position="20"/>
        <end position="583"/>
    </location>
</feature>
<reference evidence="5 6" key="1">
    <citation type="submission" date="2017-06" db="EMBL/GenBank/DDBJ databases">
        <title>Raineya orbicola gen. nov., sp. nov. a slightly thermophilic bacterium of the phylum Bacteroidetes and the description of Raineyaceae fam. nov.</title>
        <authorList>
            <person name="Albuquerque L."/>
            <person name="Polonia A.R.M."/>
            <person name="Barroso C."/>
            <person name="Froufe H.J.C."/>
            <person name="Lage O."/>
            <person name="Lobo-Da-Cunha A."/>
            <person name="Egas C."/>
            <person name="Da Costa M.S."/>
        </authorList>
    </citation>
    <scope>NUCLEOTIDE SEQUENCE [LARGE SCALE GENOMIC DNA]</scope>
    <source>
        <strain evidence="5 6">SPSPC-11</strain>
    </source>
</reference>
<gene>
    <name evidence="5" type="ORF">Rain11_0658</name>
</gene>
<sequence length="583" mass="68278">MKKTLIIVCLSFFSISVIAQNKKLAEQYQKAKTFLNNKDYQEALLAFDPLLKKSKGNIYQEYAHYYSALCYFYLKKWKEAEKLLEKLSEQYPQWDKMQEVLYLQANIAFERKEDNIALSYVEKIRGSLKAKAEVMKAHYLGKREVSVLKNLQIVYPNDKTIAQILVDKLATEVDNIKDLELLEELVQKYNLEKPENVRLQRVEKNVYRRKSDTLNIALFLPINFKEYKDPKKRTPATNLSIDFYQGMRIAQRILDTTLKKPTRLVVYDVYQNPDTLELMYKNNEFVKIDMFVGPFYDEDFAKALEIAEKKDIPIINPFLTNPKFLKSKNAFFLQPSIETQGRQSARFAVNTFGKNVIIFHSELPEELKLLNAHKSELEKLGGKILHQHKISVTTIPQIEQILSNPEYKDVNYIFVTSSSQAAAEKIMEIMKEKLPNVPILTTLAWRKIPELKPADLEKQNVHFIDPDYTRLSGDREPFRVEYNQRVKFVEIYSNMSAPPVASHKGYDVMISFVKYLHLYPRDFYKKIVESEDFKKTFRGYLFTESERDNQYVPILKFLDKKLVVANPLSTEPVEVKPKPKKEK</sequence>
<organism evidence="5 6">
    <name type="scientific">Raineya orbicola</name>
    <dbReference type="NCBI Taxonomy" id="2016530"/>
    <lineage>
        <taxon>Bacteria</taxon>
        <taxon>Pseudomonadati</taxon>
        <taxon>Bacteroidota</taxon>
        <taxon>Cytophagia</taxon>
        <taxon>Cytophagales</taxon>
        <taxon>Raineyaceae</taxon>
        <taxon>Raineya</taxon>
    </lineage>
</organism>
<evidence type="ECO:0000313" key="5">
    <source>
        <dbReference type="EMBL" id="PKQ70279.1"/>
    </source>
</evidence>
<dbReference type="Gene3D" id="3.40.50.2300">
    <property type="match status" value="2"/>
</dbReference>
<evidence type="ECO:0000256" key="2">
    <source>
        <dbReference type="ARBA" id="ARBA00022729"/>
    </source>
</evidence>
<comment type="caution">
    <text evidence="5">The sequence shown here is derived from an EMBL/GenBank/DDBJ whole genome shotgun (WGS) entry which is preliminary data.</text>
</comment>
<dbReference type="AlphaFoldDB" id="A0A2N3IIX8"/>
<accession>A0A2N3IIX8</accession>
<evidence type="ECO:0000259" key="4">
    <source>
        <dbReference type="Pfam" id="PF13458"/>
    </source>
</evidence>
<dbReference type="Pfam" id="PF13458">
    <property type="entry name" value="Peripla_BP_6"/>
    <property type="match status" value="1"/>
</dbReference>
<dbReference type="InterPro" id="IPR028082">
    <property type="entry name" value="Peripla_BP_I"/>
</dbReference>
<name>A0A2N3IIX8_9BACT</name>
<evidence type="ECO:0000313" key="6">
    <source>
        <dbReference type="Proteomes" id="UP000233387"/>
    </source>
</evidence>
<keyword evidence="6" id="KW-1185">Reference proteome</keyword>
<dbReference type="OrthoDB" id="1490998at2"/>
<dbReference type="EMBL" id="NKXO01000008">
    <property type="protein sequence ID" value="PKQ70279.1"/>
    <property type="molecule type" value="Genomic_DNA"/>
</dbReference>
<comment type="similarity">
    <text evidence="1">Belongs to the leucine-binding protein family.</text>
</comment>
<dbReference type="Gene3D" id="1.25.40.10">
    <property type="entry name" value="Tetratricopeptide repeat domain"/>
    <property type="match status" value="1"/>
</dbReference>
<dbReference type="CDD" id="cd06268">
    <property type="entry name" value="PBP1_ABC_transporter_LIVBP-like"/>
    <property type="match status" value="1"/>
</dbReference>
<dbReference type="SUPFAM" id="SSF48452">
    <property type="entry name" value="TPR-like"/>
    <property type="match status" value="1"/>
</dbReference>
<keyword evidence="2 3" id="KW-0732">Signal</keyword>
<evidence type="ECO:0000256" key="3">
    <source>
        <dbReference type="SAM" id="SignalP"/>
    </source>
</evidence>
<feature type="domain" description="Leucine-binding protein" evidence="4">
    <location>
        <begin position="284"/>
        <end position="484"/>
    </location>
</feature>
<dbReference type="InterPro" id="IPR011990">
    <property type="entry name" value="TPR-like_helical_dom_sf"/>
</dbReference>